<sequence>MKSYKNIQKQNEGLTDMTDTQSHTPGVIRSTRDYLQVPDSPAPASPDDSEDTHVPSPISTLSGDDDSSTISTSR</sequence>
<evidence type="ECO:0000313" key="3">
    <source>
        <dbReference type="Proteomes" id="UP000494106"/>
    </source>
</evidence>
<accession>A0A8S0Z2X4</accession>
<dbReference type="AlphaFoldDB" id="A0A8S0Z2X4"/>
<dbReference type="OrthoDB" id="7474541at2759"/>
<keyword evidence="3" id="KW-1185">Reference proteome</keyword>
<comment type="caution">
    <text evidence="2">The sequence shown here is derived from an EMBL/GenBank/DDBJ whole genome shotgun (WGS) entry which is preliminary data.</text>
</comment>
<organism evidence="2 3">
    <name type="scientific">Arctia plantaginis</name>
    <name type="common">Wood tiger moth</name>
    <name type="synonym">Phalaena plantaginis</name>
    <dbReference type="NCBI Taxonomy" id="874455"/>
    <lineage>
        <taxon>Eukaryota</taxon>
        <taxon>Metazoa</taxon>
        <taxon>Ecdysozoa</taxon>
        <taxon>Arthropoda</taxon>
        <taxon>Hexapoda</taxon>
        <taxon>Insecta</taxon>
        <taxon>Pterygota</taxon>
        <taxon>Neoptera</taxon>
        <taxon>Endopterygota</taxon>
        <taxon>Lepidoptera</taxon>
        <taxon>Glossata</taxon>
        <taxon>Ditrysia</taxon>
        <taxon>Noctuoidea</taxon>
        <taxon>Erebidae</taxon>
        <taxon>Arctiinae</taxon>
        <taxon>Arctia</taxon>
    </lineage>
</organism>
<proteinExistence type="predicted"/>
<evidence type="ECO:0000256" key="1">
    <source>
        <dbReference type="SAM" id="MobiDB-lite"/>
    </source>
</evidence>
<feature type="compositionally biased region" description="Polar residues" evidence="1">
    <location>
        <begin position="1"/>
        <end position="24"/>
    </location>
</feature>
<protein>
    <submittedName>
        <fullName evidence="2">Uncharacterized protein</fullName>
    </submittedName>
</protein>
<dbReference type="Proteomes" id="UP000494106">
    <property type="component" value="Unassembled WGS sequence"/>
</dbReference>
<evidence type="ECO:0000313" key="2">
    <source>
        <dbReference type="EMBL" id="CAB3225932.1"/>
    </source>
</evidence>
<feature type="region of interest" description="Disordered" evidence="1">
    <location>
        <begin position="1"/>
        <end position="74"/>
    </location>
</feature>
<gene>
    <name evidence="2" type="ORF">APLA_LOCUS2651</name>
</gene>
<dbReference type="EMBL" id="CADEBC010000208">
    <property type="protein sequence ID" value="CAB3225932.1"/>
    <property type="molecule type" value="Genomic_DNA"/>
</dbReference>
<name>A0A8S0Z2X4_ARCPL</name>
<reference evidence="2 3" key="1">
    <citation type="submission" date="2020-04" db="EMBL/GenBank/DDBJ databases">
        <authorList>
            <person name="Wallbank WR R."/>
            <person name="Pardo Diaz C."/>
            <person name="Kozak K."/>
            <person name="Martin S."/>
            <person name="Jiggins C."/>
            <person name="Moest M."/>
            <person name="Warren A I."/>
            <person name="Byers J.R.P. K."/>
            <person name="Montejo-Kovacevich G."/>
            <person name="Yen C E."/>
        </authorList>
    </citation>
    <scope>NUCLEOTIDE SEQUENCE [LARGE SCALE GENOMIC DNA]</scope>
</reference>